<feature type="region of interest" description="Disordered" evidence="6">
    <location>
        <begin position="513"/>
        <end position="545"/>
    </location>
</feature>
<evidence type="ECO:0000313" key="9">
    <source>
        <dbReference type="Proteomes" id="UP001165289"/>
    </source>
</evidence>
<dbReference type="InterPro" id="IPR011042">
    <property type="entry name" value="6-blade_b-propeller_TolB-like"/>
</dbReference>
<sequence>MGKQQSKNARMSGGMKEWELDYSLKKQPVIAVGKNGGANNELRAPKGLDIHEPNQLIYIADSVRTCTRGEGEGDLGEPLGLCPDYNGDVYVVDSDNKRVYVYSNELAFIKYLGTQQLQDPRDVKVTPNSILVLDGSPNRFYFFSRIGHLYQITCLSRFDLNSVSFFSLDPAGNILVVSYRSEIIIVISPSGQLLHRIGENGGPPVIYPNGICVSLSRSIYLTTFDGDLQVRELIIRKDPSLLDNFLEEVISFLGDSSSHVKQFVISFLEEACVKDPKTIIQVVPSIPFMLEDQDLHVVKRVIRCLSQLYKIAIKYVASIKRADERIQELWETMTEIKNQTMELIDSENDGVRTFAIKFLEVLFLAHSKRTHSSEVPAGTENDVSLEKIPPGHPILKISSLREDAGISVNKLLFLVASPSITSTNLMVCISSLTTIARQRPAQLLTVIQSFELLFANLPPNFTRAQVSSVRKLLKMQCLTLYRHHCAVDYKSQISTLLTGLGATPYELSRYAPRPPPEISKHKARQELSNTGANQVQGDKDEMEGDLEKETPEIRRVIEAVELTAEDIRPLLSNPDIVTDIVISSLKRLPDTMPSSFRDVYTPIESAGTEAQVRQLAKLLANQMTARGIGIGAEKLELSHSLNEQQKSDARSLKRTYEEYLTEKQMAELGLEAKKSKDGSHSHTESRQPFSNILSTLLGSNPYNSQVSKRLSPMGPALPPYMQSHGESDLTQNIMDIQQMDLDSKTSKRKMAVIPKPKQIKQFKLSDITITHMDDSIKEKLMIQSIKRIFEAEESALRGESSQERVKLIINLITNYGGVLRDALRQFIVEDLRSRIELALAWLYQEYVIAQGYIRDDDPRTDYEQYDACLCGLLHALKDKLDPRDRLFSKLLLEAPRITENALVIVRQYCQDEDRVSIGIGTLTELILNRPSSPGVYLQNLLELTIHEKEEVIIHPVKVSN</sequence>
<evidence type="ECO:0000259" key="7">
    <source>
        <dbReference type="Pfam" id="PF11935"/>
    </source>
</evidence>
<dbReference type="Proteomes" id="UP001165289">
    <property type="component" value="Unassembled WGS sequence"/>
</dbReference>
<dbReference type="GO" id="GO:0005847">
    <property type="term" value="C:mRNA cleavage and polyadenylation specificity factor complex"/>
    <property type="evidence" value="ECO:0007669"/>
    <property type="project" value="TreeGrafter"/>
</dbReference>
<dbReference type="InterPro" id="IPR021850">
    <property type="entry name" value="Symplekin/Pta1"/>
</dbReference>
<dbReference type="InterPro" id="IPR032460">
    <property type="entry name" value="Symplekin/Pta1_N"/>
</dbReference>
<dbReference type="PROSITE" id="PS51125">
    <property type="entry name" value="NHL"/>
    <property type="match status" value="1"/>
</dbReference>
<organism evidence="8 9">
    <name type="scientific">Oopsacas minuta</name>
    <dbReference type="NCBI Taxonomy" id="111878"/>
    <lineage>
        <taxon>Eukaryota</taxon>
        <taxon>Metazoa</taxon>
        <taxon>Porifera</taxon>
        <taxon>Hexactinellida</taxon>
        <taxon>Hexasterophora</taxon>
        <taxon>Lyssacinosida</taxon>
        <taxon>Leucopsacidae</taxon>
        <taxon>Oopsacas</taxon>
    </lineage>
</organism>
<protein>
    <submittedName>
        <fullName evidence="8">Symplekin</fullName>
    </submittedName>
</protein>
<dbReference type="Gene3D" id="1.25.10.10">
    <property type="entry name" value="Leucine-rich Repeat Variant"/>
    <property type="match status" value="1"/>
</dbReference>
<dbReference type="PANTHER" id="PTHR15245:SF20">
    <property type="entry name" value="SYMPLEKIN"/>
    <property type="match status" value="1"/>
</dbReference>
<keyword evidence="2" id="KW-0507">mRNA processing</keyword>
<dbReference type="InterPro" id="IPR011989">
    <property type="entry name" value="ARM-like"/>
</dbReference>
<accession>A0AAV7KEG4</accession>
<dbReference type="SUPFAM" id="SSF48371">
    <property type="entry name" value="ARM repeat"/>
    <property type="match status" value="1"/>
</dbReference>
<reference evidence="8 9" key="1">
    <citation type="journal article" date="2023" name="BMC Biol.">
        <title>The compact genome of the sponge Oopsacas minuta (Hexactinellida) is lacking key metazoan core genes.</title>
        <authorList>
            <person name="Santini S."/>
            <person name="Schenkelaars Q."/>
            <person name="Jourda C."/>
            <person name="Duchesne M."/>
            <person name="Belahbib H."/>
            <person name="Rocher C."/>
            <person name="Selva M."/>
            <person name="Riesgo A."/>
            <person name="Vervoort M."/>
            <person name="Leys S.P."/>
            <person name="Kodjabachian L."/>
            <person name="Le Bivic A."/>
            <person name="Borchiellini C."/>
            <person name="Claverie J.M."/>
            <person name="Renard E."/>
        </authorList>
    </citation>
    <scope>NUCLEOTIDE SEQUENCE [LARGE SCALE GENOMIC DNA]</scope>
    <source>
        <strain evidence="8">SPO-2</strain>
    </source>
</reference>
<name>A0AAV7KEG4_9METZ</name>
<gene>
    <name evidence="8" type="ORF">LOD99_14913</name>
</gene>
<evidence type="ECO:0000256" key="2">
    <source>
        <dbReference type="ARBA" id="ARBA00022664"/>
    </source>
</evidence>
<dbReference type="Pfam" id="PF11935">
    <property type="entry name" value="SYMPK_PTA1_N"/>
    <property type="match status" value="1"/>
</dbReference>
<evidence type="ECO:0000256" key="6">
    <source>
        <dbReference type="SAM" id="MobiDB-lite"/>
    </source>
</evidence>
<evidence type="ECO:0000256" key="1">
    <source>
        <dbReference type="ARBA" id="ARBA00004123"/>
    </source>
</evidence>
<dbReference type="EMBL" id="JAKMXF010000066">
    <property type="protein sequence ID" value="KAI6659240.1"/>
    <property type="molecule type" value="Genomic_DNA"/>
</dbReference>
<feature type="repeat" description="NHL" evidence="5">
    <location>
        <begin position="64"/>
        <end position="105"/>
    </location>
</feature>
<keyword evidence="9" id="KW-1185">Reference proteome</keyword>
<dbReference type="InterPro" id="IPR001258">
    <property type="entry name" value="NHL_repeat"/>
</dbReference>
<feature type="domain" description="Symplekin/Pta1 N-terminal" evidence="7">
    <location>
        <begin position="294"/>
        <end position="509"/>
    </location>
</feature>
<dbReference type="SUPFAM" id="SSF63829">
    <property type="entry name" value="Calcium-dependent phosphotriesterase"/>
    <property type="match status" value="1"/>
</dbReference>
<evidence type="ECO:0000313" key="8">
    <source>
        <dbReference type="EMBL" id="KAI6659240.1"/>
    </source>
</evidence>
<evidence type="ECO:0000256" key="3">
    <source>
        <dbReference type="ARBA" id="ARBA00022737"/>
    </source>
</evidence>
<keyword evidence="3" id="KW-0677">Repeat</keyword>
<evidence type="ECO:0000256" key="4">
    <source>
        <dbReference type="ARBA" id="ARBA00023242"/>
    </source>
</evidence>
<feature type="compositionally biased region" description="Polar residues" evidence="6">
    <location>
        <begin position="526"/>
        <end position="536"/>
    </location>
</feature>
<proteinExistence type="predicted"/>
<dbReference type="AlphaFoldDB" id="A0AAV7KEG4"/>
<dbReference type="GO" id="GO:0006397">
    <property type="term" value="P:mRNA processing"/>
    <property type="evidence" value="ECO:0007669"/>
    <property type="project" value="UniProtKB-KW"/>
</dbReference>
<dbReference type="InterPro" id="IPR016024">
    <property type="entry name" value="ARM-type_fold"/>
</dbReference>
<dbReference type="Gene3D" id="2.120.10.30">
    <property type="entry name" value="TolB, C-terminal domain"/>
    <property type="match status" value="1"/>
</dbReference>
<keyword evidence="4" id="KW-0539">Nucleus</keyword>
<evidence type="ECO:0000256" key="5">
    <source>
        <dbReference type="PROSITE-ProRule" id="PRU00504"/>
    </source>
</evidence>
<dbReference type="PANTHER" id="PTHR15245">
    <property type="entry name" value="SYMPLEKIN-RELATED"/>
    <property type="match status" value="1"/>
</dbReference>
<comment type="caution">
    <text evidence="8">The sequence shown here is derived from an EMBL/GenBank/DDBJ whole genome shotgun (WGS) entry which is preliminary data.</text>
</comment>
<comment type="subcellular location">
    <subcellularLocation>
        <location evidence="1">Nucleus</location>
    </subcellularLocation>
</comment>